<accession>A0A368FB42</accession>
<organism evidence="1 2">
    <name type="scientific">Ancylostoma caninum</name>
    <name type="common">Dog hookworm</name>
    <dbReference type="NCBI Taxonomy" id="29170"/>
    <lineage>
        <taxon>Eukaryota</taxon>
        <taxon>Metazoa</taxon>
        <taxon>Ecdysozoa</taxon>
        <taxon>Nematoda</taxon>
        <taxon>Chromadorea</taxon>
        <taxon>Rhabditida</taxon>
        <taxon>Rhabditina</taxon>
        <taxon>Rhabditomorpha</taxon>
        <taxon>Strongyloidea</taxon>
        <taxon>Ancylostomatidae</taxon>
        <taxon>Ancylostomatinae</taxon>
        <taxon>Ancylostoma</taxon>
    </lineage>
</organism>
<proteinExistence type="predicted"/>
<dbReference type="EMBL" id="JOJR01001991">
    <property type="protein sequence ID" value="RCN29366.1"/>
    <property type="molecule type" value="Genomic_DNA"/>
</dbReference>
<dbReference type="AlphaFoldDB" id="A0A368FB42"/>
<reference evidence="1 2" key="1">
    <citation type="submission" date="2014-10" db="EMBL/GenBank/DDBJ databases">
        <title>Draft genome of the hookworm Ancylostoma caninum.</title>
        <authorList>
            <person name="Mitreva M."/>
        </authorList>
    </citation>
    <scope>NUCLEOTIDE SEQUENCE [LARGE SCALE GENOMIC DNA]</scope>
    <source>
        <strain evidence="1 2">Baltimore</strain>
    </source>
</reference>
<sequence length="72" mass="7911">MAATGFHSVLCAHCPIDTGWDTDVSHLSGGQSKGRKFMQGEAAWKTGDHVSPGCQFVYISDESLRKRETRNL</sequence>
<gene>
    <name evidence="1" type="ORF">ANCCAN_24880</name>
</gene>
<evidence type="ECO:0000313" key="1">
    <source>
        <dbReference type="EMBL" id="RCN29366.1"/>
    </source>
</evidence>
<name>A0A368FB42_ANCCA</name>
<protein>
    <submittedName>
        <fullName evidence="1">Uncharacterized protein</fullName>
    </submittedName>
</protein>
<comment type="caution">
    <text evidence="1">The sequence shown here is derived from an EMBL/GenBank/DDBJ whole genome shotgun (WGS) entry which is preliminary data.</text>
</comment>
<dbReference type="Proteomes" id="UP000252519">
    <property type="component" value="Unassembled WGS sequence"/>
</dbReference>
<keyword evidence="2" id="KW-1185">Reference proteome</keyword>
<evidence type="ECO:0000313" key="2">
    <source>
        <dbReference type="Proteomes" id="UP000252519"/>
    </source>
</evidence>